<keyword evidence="2" id="KW-1185">Reference proteome</keyword>
<sequence>MAITATFKTEAADAKGGLTLGELRKLLDAVDENAPDDAPIRVKVGWRSQITNIEIG</sequence>
<accession>A0A291LHG1</accession>
<protein>
    <submittedName>
        <fullName evidence="1">Uncharacterized protein</fullName>
    </submittedName>
</protein>
<reference evidence="2" key="1">
    <citation type="submission" date="2017-08" db="EMBL/GenBank/DDBJ databases">
        <authorList>
            <person name="de Groot N.N."/>
        </authorList>
    </citation>
    <scope>NUCLEOTIDE SEQUENCE [LARGE SCALE GENOMIC DNA]</scope>
</reference>
<proteinExistence type="predicted"/>
<dbReference type="EMBL" id="MF766045">
    <property type="protein sequence ID" value="ATI18781.1"/>
    <property type="molecule type" value="Genomic_DNA"/>
</dbReference>
<dbReference type="Proteomes" id="UP000229313">
    <property type="component" value="Segment"/>
</dbReference>
<evidence type="ECO:0000313" key="2">
    <source>
        <dbReference type="Proteomes" id="UP000229313"/>
    </source>
</evidence>
<organism evidence="1 2">
    <name type="scientific">Streptomyces phage Daudau</name>
    <dbReference type="NCBI Taxonomy" id="2041206"/>
    <lineage>
        <taxon>Viruses</taxon>
        <taxon>Duplodnaviria</taxon>
        <taxon>Heunggongvirae</taxon>
        <taxon>Uroviricota</taxon>
        <taxon>Caudoviricetes</taxon>
        <taxon>Arquatrovirinae</taxon>
        <taxon>Caelumvirus</taxon>
        <taxon>Caelumvirus daudau</taxon>
    </lineage>
</organism>
<name>A0A291LHG1_9CAUD</name>
<gene>
    <name evidence="1" type="ORF">SEA_DAUDAU_80</name>
</gene>
<evidence type="ECO:0000313" key="1">
    <source>
        <dbReference type="EMBL" id="ATI18781.1"/>
    </source>
</evidence>